<feature type="compositionally biased region" description="Polar residues" evidence="1">
    <location>
        <begin position="151"/>
        <end position="168"/>
    </location>
</feature>
<keyword evidence="3" id="KW-1185">Reference proteome</keyword>
<name>A0A1U7LKW0_NEOID</name>
<feature type="region of interest" description="Disordered" evidence="1">
    <location>
        <begin position="142"/>
        <end position="169"/>
    </location>
</feature>
<reference evidence="2 3" key="1">
    <citation type="submission" date="2016-04" db="EMBL/GenBank/DDBJ databases">
        <title>Evolutionary innovation and constraint leading to complex multicellularity in the Ascomycota.</title>
        <authorList>
            <person name="Cisse O."/>
            <person name="Nguyen A."/>
            <person name="Hewitt D.A."/>
            <person name="Jedd G."/>
            <person name="Stajich J.E."/>
        </authorList>
    </citation>
    <scope>NUCLEOTIDE SEQUENCE [LARGE SCALE GENOMIC DNA]</scope>
    <source>
        <strain evidence="2 3">DAH-3</strain>
    </source>
</reference>
<proteinExistence type="predicted"/>
<evidence type="ECO:0000313" key="3">
    <source>
        <dbReference type="Proteomes" id="UP000186594"/>
    </source>
</evidence>
<evidence type="ECO:0000313" key="2">
    <source>
        <dbReference type="EMBL" id="OLL23295.1"/>
    </source>
</evidence>
<organism evidence="2 3">
    <name type="scientific">Neolecta irregularis (strain DAH-3)</name>
    <dbReference type="NCBI Taxonomy" id="1198029"/>
    <lineage>
        <taxon>Eukaryota</taxon>
        <taxon>Fungi</taxon>
        <taxon>Dikarya</taxon>
        <taxon>Ascomycota</taxon>
        <taxon>Taphrinomycotina</taxon>
        <taxon>Neolectales</taxon>
        <taxon>Neolectaceae</taxon>
        <taxon>Neolecta</taxon>
    </lineage>
</organism>
<feature type="region of interest" description="Disordered" evidence="1">
    <location>
        <begin position="105"/>
        <end position="129"/>
    </location>
</feature>
<feature type="compositionally biased region" description="Basic and acidic residues" evidence="1">
    <location>
        <begin position="106"/>
        <end position="115"/>
    </location>
</feature>
<comment type="caution">
    <text evidence="2">The sequence shown here is derived from an EMBL/GenBank/DDBJ whole genome shotgun (WGS) entry which is preliminary data.</text>
</comment>
<evidence type="ECO:0000256" key="1">
    <source>
        <dbReference type="SAM" id="MobiDB-lite"/>
    </source>
</evidence>
<dbReference type="EMBL" id="LXFE01001928">
    <property type="protein sequence ID" value="OLL23295.1"/>
    <property type="molecule type" value="Genomic_DNA"/>
</dbReference>
<sequence>MSPSIRKKKSKSLMKSKHAALLAKGIILSFVYDNAYPVDERTPIRSRQNDVKATPKYDPTVHGAELEFAYESDDSFTRKITFSARKKPIISRSPWKSPIRKIVSQTRRERIETSHKKASRYSSAAHHSRGGSLYTLPAVAGTMKASPEPNPFQSLPGLSSQKKQSTSEAVLHKGFSFPAKPEHSGPVTHQPSYQRKAPLLLCPRARTSPDSGSFQQTPLRAAKNERDVASVNFPAGGPTSVLSKVDALSPLSAVVSSKVETPRSASTNRDTIFNSIGKAFKGVFGSPRASLAQHPTRQLIASTPNKDVTAAGRHTPQTNGPQVKKGETPTKGHRRRPTIPVEFRFATEERIQNRQSGIAAVAPPVAAVSKESEASRHGTQAEVSHRASSLKRRRRSLDSNGEEVLDGNTKRRKIEAEALDRLRTQARDSGIALVEAWAKQRQTSNDQSL</sequence>
<dbReference type="AlphaFoldDB" id="A0A1U7LKW0"/>
<gene>
    <name evidence="2" type="ORF">NEOLI_004525</name>
</gene>
<accession>A0A1U7LKW0</accession>
<dbReference type="Proteomes" id="UP000186594">
    <property type="component" value="Unassembled WGS sequence"/>
</dbReference>
<feature type="region of interest" description="Disordered" evidence="1">
    <location>
        <begin position="370"/>
        <end position="411"/>
    </location>
</feature>
<protein>
    <submittedName>
        <fullName evidence="2">Uncharacterized protein</fullName>
    </submittedName>
</protein>
<feature type="region of interest" description="Disordered" evidence="1">
    <location>
        <begin position="303"/>
        <end position="335"/>
    </location>
</feature>